<dbReference type="InParanoid" id="A0A1V9XXP8"/>
<feature type="transmembrane region" description="Helical" evidence="6">
    <location>
        <begin position="45"/>
        <end position="71"/>
    </location>
</feature>
<name>A0A1V9XXP8_9ACAR</name>
<feature type="region of interest" description="Disordered" evidence="5">
    <location>
        <begin position="115"/>
        <end position="143"/>
    </location>
</feature>
<keyword evidence="8" id="KW-1185">Reference proteome</keyword>
<evidence type="ECO:0000256" key="2">
    <source>
        <dbReference type="ARBA" id="ARBA00022692"/>
    </source>
</evidence>
<dbReference type="GO" id="GO:0016020">
    <property type="term" value="C:membrane"/>
    <property type="evidence" value="ECO:0007669"/>
    <property type="project" value="UniProtKB-SubCell"/>
</dbReference>
<dbReference type="InterPro" id="IPR029020">
    <property type="entry name" value="Ammonium/urea_transptr"/>
</dbReference>
<organism evidence="7 8">
    <name type="scientific">Tropilaelaps mercedesae</name>
    <dbReference type="NCBI Taxonomy" id="418985"/>
    <lineage>
        <taxon>Eukaryota</taxon>
        <taxon>Metazoa</taxon>
        <taxon>Ecdysozoa</taxon>
        <taxon>Arthropoda</taxon>
        <taxon>Chelicerata</taxon>
        <taxon>Arachnida</taxon>
        <taxon>Acari</taxon>
        <taxon>Parasitiformes</taxon>
        <taxon>Mesostigmata</taxon>
        <taxon>Gamasina</taxon>
        <taxon>Dermanyssoidea</taxon>
        <taxon>Laelapidae</taxon>
        <taxon>Tropilaelaps</taxon>
    </lineage>
</organism>
<gene>
    <name evidence="7" type="ORF">BIW11_00338</name>
</gene>
<evidence type="ECO:0000256" key="5">
    <source>
        <dbReference type="SAM" id="MobiDB-lite"/>
    </source>
</evidence>
<evidence type="ECO:0000256" key="4">
    <source>
        <dbReference type="ARBA" id="ARBA00023136"/>
    </source>
</evidence>
<comment type="caution">
    <text evidence="7">The sequence shown here is derived from an EMBL/GenBank/DDBJ whole genome shotgun (WGS) entry which is preliminary data.</text>
</comment>
<comment type="subcellular location">
    <subcellularLocation>
        <location evidence="1">Membrane</location>
        <topology evidence="1">Multi-pass membrane protein</topology>
    </subcellularLocation>
</comment>
<keyword evidence="2 6" id="KW-0812">Transmembrane</keyword>
<sequence length="143" mass="15533">AFHLFSYPARAPVANSTDLKELQQFKTNFQAGRGLTAQEQAVQQLYALGTTLGIALLAGAFTGFILMVPLFDQPEGEDLFDDELHWGVPEVHDNGLTSRPKPLEMPPAQVIKRHAKQLGQEQGTSGSRVAPESVGSTSVQVKF</sequence>
<keyword evidence="4 6" id="KW-0472">Membrane</keyword>
<evidence type="ECO:0000256" key="3">
    <source>
        <dbReference type="ARBA" id="ARBA00022989"/>
    </source>
</evidence>
<dbReference type="Gene3D" id="1.10.3430.10">
    <property type="entry name" value="Ammonium transporter AmtB like domains"/>
    <property type="match status" value="1"/>
</dbReference>
<protein>
    <submittedName>
        <fullName evidence="7">Uncharacterized protein</fullName>
    </submittedName>
</protein>
<keyword evidence="3 6" id="KW-1133">Transmembrane helix</keyword>
<evidence type="ECO:0000313" key="7">
    <source>
        <dbReference type="EMBL" id="OQR78239.1"/>
    </source>
</evidence>
<dbReference type="Proteomes" id="UP000192247">
    <property type="component" value="Unassembled WGS sequence"/>
</dbReference>
<reference evidence="7 8" key="1">
    <citation type="journal article" date="2017" name="Gigascience">
        <title>Draft genome of the honey bee ectoparasitic mite, Tropilaelaps mercedesae, is shaped by the parasitic life history.</title>
        <authorList>
            <person name="Dong X."/>
            <person name="Armstrong S.D."/>
            <person name="Xia D."/>
            <person name="Makepeace B.L."/>
            <person name="Darby A.C."/>
            <person name="Kadowaki T."/>
        </authorList>
    </citation>
    <scope>NUCLEOTIDE SEQUENCE [LARGE SCALE GENOMIC DNA]</scope>
    <source>
        <strain evidence="7">Wuxi-XJTLU</strain>
    </source>
</reference>
<accession>A0A1V9XXP8</accession>
<proteinExistence type="predicted"/>
<evidence type="ECO:0000313" key="8">
    <source>
        <dbReference type="Proteomes" id="UP000192247"/>
    </source>
</evidence>
<dbReference type="STRING" id="418985.A0A1V9XXP8"/>
<feature type="non-terminal residue" evidence="7">
    <location>
        <position position="1"/>
    </location>
</feature>
<feature type="compositionally biased region" description="Polar residues" evidence="5">
    <location>
        <begin position="134"/>
        <end position="143"/>
    </location>
</feature>
<dbReference type="EMBL" id="MNPL01002473">
    <property type="protein sequence ID" value="OQR78239.1"/>
    <property type="molecule type" value="Genomic_DNA"/>
</dbReference>
<dbReference type="AlphaFoldDB" id="A0A1V9XXP8"/>
<evidence type="ECO:0000256" key="1">
    <source>
        <dbReference type="ARBA" id="ARBA00004141"/>
    </source>
</evidence>
<evidence type="ECO:0000256" key="6">
    <source>
        <dbReference type="SAM" id="Phobius"/>
    </source>
</evidence>